<sequence>MKLVLSVITCPEGCGLEGQTEEFGESGGSFGRGPANQWILPDPNRHVSSTHGRICFEAGTFYIVDSSTNGIYFNDDEYPLGPDNKQVLTDGDQLLFGDYTLQISIINAEQSAIASDETLGFVATPEATFAGQEGKSFDDLDKWLEPMQPQEPPPGPSLQPFSGSSSSSNSGLDDSLFGNLNHKPTSEDPLAAFDGASNSGDDLASQGFPFESQGIPDSFDGGMPDMNRDVIQLPSIQSNAPVDDPLAAIGTNEPPMQKSPVPAPASFTPPPLEQPETKGDAMASELDDFLGGVERSVEKSVGQLTGQSPQVSTESSPLTSREDMADEQDPNRTQLNPMALKAGPDGVLQPQYRASETSSTTEDAVTKLQPAVETSPSKPTNSVAPDEPVAPVESVEPKREASISDAKQDIPDSFLNDLGLDQTEAPPAVSVAKHDTDEQIIDPAAELDELLKAKPADAFTSLSDAEKDAILSEIKPVGPSASKPSELTKSSGTPTIPPGVSMPEPPVHASSPENSNTGQILADKLGLEALSEKQQEVLPTVVSKVVKETVKGMMQSLRARNEIKSAFRMNMTMIQAAENNPLKFSVTPDDALENMFTKTGKAYLPPVESIVDGFADIADHQIALFDGMRSAYDSMLEMFNPEKLEERFNSRKGKNFMGMRKGKNWESYQDFYQDLAQDKEDTFKRFFGEIFAEAYERRMHELKAARKGKTPGR</sequence>
<accession>A0A1Y0IEI2</accession>
<dbReference type="Pfam" id="PF20232">
    <property type="entry name" value="T6SS_FHA_C"/>
    <property type="match status" value="1"/>
</dbReference>
<feature type="region of interest" description="Disordered" evidence="1">
    <location>
        <begin position="143"/>
        <end position="280"/>
    </location>
</feature>
<dbReference type="InterPro" id="IPR000253">
    <property type="entry name" value="FHA_dom"/>
</dbReference>
<reference evidence="3 4" key="1">
    <citation type="submission" date="2017-05" db="EMBL/GenBank/DDBJ databases">
        <title>Genomic insights into alkan degradation activity of Oleiphilus messinensis.</title>
        <authorList>
            <person name="Kozyavkin S.A."/>
            <person name="Slesarev A.I."/>
            <person name="Golyshin P.N."/>
            <person name="Korzhenkov A."/>
            <person name="Golyshina O.N."/>
            <person name="Toshchakov S.V."/>
        </authorList>
    </citation>
    <scope>NUCLEOTIDE SEQUENCE [LARGE SCALE GENOMIC DNA]</scope>
    <source>
        <strain evidence="3 4">ME102</strain>
    </source>
</reference>
<dbReference type="InterPro" id="IPR046883">
    <property type="entry name" value="T6SS_FHA_C"/>
</dbReference>
<feature type="compositionally biased region" description="Polar residues" evidence="1">
    <location>
        <begin position="482"/>
        <end position="494"/>
    </location>
</feature>
<feature type="compositionally biased region" description="Pro residues" evidence="1">
    <location>
        <begin position="261"/>
        <end position="273"/>
    </location>
</feature>
<evidence type="ECO:0000313" key="4">
    <source>
        <dbReference type="Proteomes" id="UP000196027"/>
    </source>
</evidence>
<name>A0A1Y0IEI2_9GAMM</name>
<keyword evidence="4" id="KW-1185">Reference proteome</keyword>
<feature type="domain" description="FHA" evidence="2">
    <location>
        <begin position="28"/>
        <end position="78"/>
    </location>
</feature>
<feature type="region of interest" description="Disordered" evidence="1">
    <location>
        <begin position="292"/>
        <end position="437"/>
    </location>
</feature>
<organism evidence="3 4">
    <name type="scientific">Oleiphilus messinensis</name>
    <dbReference type="NCBI Taxonomy" id="141451"/>
    <lineage>
        <taxon>Bacteria</taxon>
        <taxon>Pseudomonadati</taxon>
        <taxon>Pseudomonadota</taxon>
        <taxon>Gammaproteobacteria</taxon>
        <taxon>Oceanospirillales</taxon>
        <taxon>Oleiphilaceae</taxon>
        <taxon>Oleiphilus</taxon>
    </lineage>
</organism>
<dbReference type="EMBL" id="CP021425">
    <property type="protein sequence ID" value="ARU58851.1"/>
    <property type="molecule type" value="Genomic_DNA"/>
</dbReference>
<dbReference type="Gene3D" id="2.60.200.20">
    <property type="match status" value="1"/>
</dbReference>
<dbReference type="InterPro" id="IPR008984">
    <property type="entry name" value="SMAD_FHA_dom_sf"/>
</dbReference>
<evidence type="ECO:0000256" key="1">
    <source>
        <dbReference type="SAM" id="MobiDB-lite"/>
    </source>
</evidence>
<feature type="compositionally biased region" description="Polar residues" evidence="1">
    <location>
        <begin position="352"/>
        <end position="363"/>
    </location>
</feature>
<dbReference type="NCBIfam" id="TIGR03354">
    <property type="entry name" value="VI_FHA"/>
    <property type="match status" value="1"/>
</dbReference>
<feature type="compositionally biased region" description="Basic and acidic residues" evidence="1">
    <location>
        <begin position="395"/>
        <end position="410"/>
    </location>
</feature>
<dbReference type="RefSeq" id="WP_198343108.1">
    <property type="nucleotide sequence ID" value="NZ_CP021425.1"/>
</dbReference>
<feature type="region of interest" description="Disordered" evidence="1">
    <location>
        <begin position="475"/>
        <end position="518"/>
    </location>
</feature>
<dbReference type="PROSITE" id="PS50006">
    <property type="entry name" value="FHA_DOMAIN"/>
    <property type="match status" value="1"/>
</dbReference>
<dbReference type="CDD" id="cd00060">
    <property type="entry name" value="FHA"/>
    <property type="match status" value="1"/>
</dbReference>
<evidence type="ECO:0000259" key="2">
    <source>
        <dbReference type="PROSITE" id="PS50006"/>
    </source>
</evidence>
<dbReference type="Proteomes" id="UP000196027">
    <property type="component" value="Chromosome"/>
</dbReference>
<dbReference type="KEGG" id="ome:OLMES_4863"/>
<dbReference type="Pfam" id="PF00498">
    <property type="entry name" value="FHA"/>
    <property type="match status" value="1"/>
</dbReference>
<dbReference type="SUPFAM" id="SSF49879">
    <property type="entry name" value="SMAD/FHA domain"/>
    <property type="match status" value="1"/>
</dbReference>
<protein>
    <submittedName>
        <fullName evidence="3">Type VI secretion system-associated protein</fullName>
    </submittedName>
</protein>
<proteinExistence type="predicted"/>
<evidence type="ECO:0000313" key="3">
    <source>
        <dbReference type="EMBL" id="ARU58851.1"/>
    </source>
</evidence>
<feature type="compositionally biased region" description="Polar residues" evidence="1">
    <location>
        <begin position="372"/>
        <end position="383"/>
    </location>
</feature>
<dbReference type="AlphaFoldDB" id="A0A1Y0IEI2"/>
<dbReference type="InterPro" id="IPR017735">
    <property type="entry name" value="T6SS_FHA"/>
</dbReference>
<feature type="compositionally biased region" description="Low complexity" evidence="1">
    <location>
        <begin position="158"/>
        <end position="178"/>
    </location>
</feature>
<gene>
    <name evidence="3" type="ORF">OLMES_4863</name>
</gene>
<feature type="compositionally biased region" description="Polar residues" evidence="1">
    <location>
        <begin position="302"/>
        <end position="319"/>
    </location>
</feature>